<dbReference type="SUPFAM" id="SSF54928">
    <property type="entry name" value="RNA-binding domain, RBD"/>
    <property type="match status" value="1"/>
</dbReference>
<dbReference type="GO" id="GO:0003723">
    <property type="term" value="F:RNA binding"/>
    <property type="evidence" value="ECO:0007669"/>
    <property type="project" value="UniProtKB-UniRule"/>
</dbReference>
<dbReference type="PROSITE" id="PS51391">
    <property type="entry name" value="CID"/>
    <property type="match status" value="1"/>
</dbReference>
<dbReference type="PROSITE" id="PS50102">
    <property type="entry name" value="RRM"/>
    <property type="match status" value="1"/>
</dbReference>
<feature type="compositionally biased region" description="Basic and acidic residues" evidence="3">
    <location>
        <begin position="469"/>
        <end position="479"/>
    </location>
</feature>
<dbReference type="SUPFAM" id="SSF48464">
    <property type="entry name" value="ENTH/VHS domain"/>
    <property type="match status" value="1"/>
</dbReference>
<evidence type="ECO:0000256" key="2">
    <source>
        <dbReference type="PROSITE-ProRule" id="PRU00176"/>
    </source>
</evidence>
<evidence type="ECO:0000259" key="4">
    <source>
        <dbReference type="PROSITE" id="PS50102"/>
    </source>
</evidence>
<organism evidence="7 8">
    <name type="scientific">Apiotrichum porosum</name>
    <dbReference type="NCBI Taxonomy" id="105984"/>
    <lineage>
        <taxon>Eukaryota</taxon>
        <taxon>Fungi</taxon>
        <taxon>Dikarya</taxon>
        <taxon>Basidiomycota</taxon>
        <taxon>Agaricomycotina</taxon>
        <taxon>Tremellomycetes</taxon>
        <taxon>Trichosporonales</taxon>
        <taxon>Trichosporonaceae</taxon>
        <taxon>Apiotrichum</taxon>
    </lineage>
</organism>
<evidence type="ECO:0000256" key="3">
    <source>
        <dbReference type="SAM" id="MobiDB-lite"/>
    </source>
</evidence>
<dbReference type="GeneID" id="39586382"/>
<dbReference type="GO" id="GO:0006396">
    <property type="term" value="P:RNA processing"/>
    <property type="evidence" value="ECO:0007669"/>
    <property type="project" value="InterPro"/>
</dbReference>
<dbReference type="AlphaFoldDB" id="A0A427XJ91"/>
<evidence type="ECO:0000256" key="1">
    <source>
        <dbReference type="ARBA" id="ARBA00022884"/>
    </source>
</evidence>
<feature type="compositionally biased region" description="Low complexity" evidence="3">
    <location>
        <begin position="95"/>
        <end position="104"/>
    </location>
</feature>
<reference evidence="7 8" key="1">
    <citation type="submission" date="2018-11" db="EMBL/GenBank/DDBJ databases">
        <title>Genome sequence of Apiotrichum porosum DSM 27194.</title>
        <authorList>
            <person name="Aliyu H."/>
            <person name="Gorte O."/>
            <person name="Ochsenreither K."/>
        </authorList>
    </citation>
    <scope>NUCLEOTIDE SEQUENCE [LARGE SCALE GENOMIC DNA]</scope>
    <source>
        <strain evidence="7 8">DSM 27194</strain>
    </source>
</reference>
<gene>
    <name evidence="7" type="ORF">EHS24_001839</name>
</gene>
<dbReference type="Gene3D" id="1.25.40.90">
    <property type="match status" value="1"/>
</dbReference>
<dbReference type="EMBL" id="RSCE01000011">
    <property type="protein sequence ID" value="RSH78916.1"/>
    <property type="molecule type" value="Genomic_DNA"/>
</dbReference>
<dbReference type="RefSeq" id="XP_028474063.1">
    <property type="nucleotide sequence ID" value="XM_028617600.1"/>
</dbReference>
<dbReference type="Pfam" id="PF00076">
    <property type="entry name" value="RRM_1"/>
    <property type="match status" value="1"/>
</dbReference>
<dbReference type="InterPro" id="IPR051485">
    <property type="entry name" value="SR-CTD_assoc_factor"/>
</dbReference>
<dbReference type="InterPro" id="IPR000061">
    <property type="entry name" value="Surp"/>
</dbReference>
<dbReference type="GO" id="GO:0005634">
    <property type="term" value="C:nucleus"/>
    <property type="evidence" value="ECO:0007669"/>
    <property type="project" value="TreeGrafter"/>
</dbReference>
<accession>A0A427XJ91</accession>
<evidence type="ECO:0000313" key="8">
    <source>
        <dbReference type="Proteomes" id="UP000279236"/>
    </source>
</evidence>
<feature type="domain" description="SURP motif" evidence="5">
    <location>
        <begin position="136"/>
        <end position="178"/>
    </location>
</feature>
<dbReference type="Gene3D" id="1.10.10.790">
    <property type="entry name" value="Surp module"/>
    <property type="match status" value="1"/>
</dbReference>
<proteinExistence type="predicted"/>
<feature type="region of interest" description="Disordered" evidence="3">
    <location>
        <begin position="415"/>
        <end position="479"/>
    </location>
</feature>
<feature type="compositionally biased region" description="Acidic residues" evidence="3">
    <location>
        <begin position="447"/>
        <end position="468"/>
    </location>
</feature>
<keyword evidence="1 2" id="KW-0694">RNA-binding</keyword>
<dbReference type="Pfam" id="PF01805">
    <property type="entry name" value="Surp"/>
    <property type="match status" value="1"/>
</dbReference>
<dbReference type="OrthoDB" id="377209at2759"/>
<dbReference type="InterPro" id="IPR000504">
    <property type="entry name" value="RRM_dom"/>
</dbReference>
<dbReference type="InterPro" id="IPR035967">
    <property type="entry name" value="SWAP/Surp_sf"/>
</dbReference>
<comment type="caution">
    <text evidence="7">The sequence shown here is derived from an EMBL/GenBank/DDBJ whole genome shotgun (WGS) entry which is preliminary data.</text>
</comment>
<dbReference type="PROSITE" id="PS50128">
    <property type="entry name" value="SURP"/>
    <property type="match status" value="1"/>
</dbReference>
<protein>
    <recommendedName>
        <fullName evidence="9">U2 snRNP-associated SURP domain-containing protein</fullName>
    </recommendedName>
</protein>
<keyword evidence="8" id="KW-1185">Reference proteome</keyword>
<dbReference type="Pfam" id="PF04818">
    <property type="entry name" value="CID"/>
    <property type="match status" value="1"/>
</dbReference>
<dbReference type="PANTHER" id="PTHR23140">
    <property type="entry name" value="RNA PROCESSING PROTEIN LD23810P"/>
    <property type="match status" value="1"/>
</dbReference>
<dbReference type="SUPFAM" id="SSF109905">
    <property type="entry name" value="Surp module (SWAP domain)"/>
    <property type="match status" value="1"/>
</dbReference>
<sequence length="479" mass="53753">MGPVGTVKIMWPRPGDEEYGPPGFRRTKTGLTGFVAFMKRSDAEKALREYDGYEFGGSTLRVSWSKPVSIPHKAAFEHFAEQLRAHSPSRRRARSPNARSTSPATKKRRSVSPDGHQHSRVRQYWVESVPSKQSQFLQAVAERIKSHGEGFKSMLMQREIDNPQFAFLFDDQAKYHVFRHYQDPRYRFPAAPVQEFDDEGYASIYSSDSAEELEQEDELNTVLGALAHRRFGAILRGMSGKRVEIARAMEFAVKRAEAAEEVVDMVIQSLCIDSTPIPRKIARLHLISDILHNSASPLPNVWRYRQAFEKRLPAVFAHFADVYDRLLVYSGTISADVFRQQVDAVLAIWERWIVFTADVHESLKSLLHGLITLETLNKPLEPAFIEEPIVQSTFRSAGFKSSFKRVGGCTESVSTAPPFVPTASQQNDGVNSEPVTNADGEPMSDAQEAEEEEDLDGDAMDDDGDGEELDGHDVDGEAM</sequence>
<dbReference type="InterPro" id="IPR006569">
    <property type="entry name" value="CID_dom"/>
</dbReference>
<evidence type="ECO:0000259" key="5">
    <source>
        <dbReference type="PROSITE" id="PS50128"/>
    </source>
</evidence>
<feature type="region of interest" description="Disordered" evidence="3">
    <location>
        <begin position="84"/>
        <end position="119"/>
    </location>
</feature>
<feature type="compositionally biased region" description="Polar residues" evidence="3">
    <location>
        <begin position="422"/>
        <end position="435"/>
    </location>
</feature>
<dbReference type="SMART" id="SM00582">
    <property type="entry name" value="RPR"/>
    <property type="match status" value="1"/>
</dbReference>
<dbReference type="Gene3D" id="3.30.70.330">
    <property type="match status" value="1"/>
</dbReference>
<evidence type="ECO:0008006" key="9">
    <source>
        <dbReference type="Google" id="ProtNLM"/>
    </source>
</evidence>
<dbReference type="InterPro" id="IPR035979">
    <property type="entry name" value="RBD_domain_sf"/>
</dbReference>
<evidence type="ECO:0000313" key="7">
    <source>
        <dbReference type="EMBL" id="RSH78916.1"/>
    </source>
</evidence>
<dbReference type="STRING" id="105984.A0A427XJ91"/>
<name>A0A427XJ91_9TREE</name>
<dbReference type="InterPro" id="IPR012677">
    <property type="entry name" value="Nucleotide-bd_a/b_plait_sf"/>
</dbReference>
<feature type="domain" description="RRM" evidence="4">
    <location>
        <begin position="1"/>
        <end position="67"/>
    </location>
</feature>
<dbReference type="InterPro" id="IPR008942">
    <property type="entry name" value="ENTH_VHS"/>
</dbReference>
<evidence type="ECO:0000259" key="6">
    <source>
        <dbReference type="PROSITE" id="PS51391"/>
    </source>
</evidence>
<dbReference type="PANTHER" id="PTHR23140:SF0">
    <property type="entry name" value="U2 SNRNP-ASSOCIATED SURP MOTIF-CONTAINING PROTEIN"/>
    <property type="match status" value="1"/>
</dbReference>
<feature type="domain" description="CID" evidence="6">
    <location>
        <begin position="223"/>
        <end position="371"/>
    </location>
</feature>
<dbReference type="Proteomes" id="UP000279236">
    <property type="component" value="Unassembled WGS sequence"/>
</dbReference>